<dbReference type="STRING" id="445709.ABW99_11790"/>
<dbReference type="PANTHER" id="PTHR40266:SF2">
    <property type="entry name" value="TOXIN HIGB-1"/>
    <property type="match status" value="1"/>
</dbReference>
<dbReference type="Proteomes" id="UP000036700">
    <property type="component" value="Chromosome"/>
</dbReference>
<dbReference type="InterPro" id="IPR035093">
    <property type="entry name" value="RelE/ParE_toxin_dom_sf"/>
</dbReference>
<accession>A0A0G3ENY8</accession>
<dbReference type="OrthoDB" id="9801102at2"/>
<organism evidence="1 2">
    <name type="scientific">Pandoraea thiooxydans</name>
    <dbReference type="NCBI Taxonomy" id="445709"/>
    <lineage>
        <taxon>Bacteria</taxon>
        <taxon>Pseudomonadati</taxon>
        <taxon>Pseudomonadota</taxon>
        <taxon>Betaproteobacteria</taxon>
        <taxon>Burkholderiales</taxon>
        <taxon>Burkholderiaceae</taxon>
        <taxon>Pandoraea</taxon>
    </lineage>
</organism>
<gene>
    <name evidence="1" type="ORF">ABW99_11790</name>
</gene>
<proteinExistence type="predicted"/>
<dbReference type="InterPro" id="IPR007711">
    <property type="entry name" value="HigB-1"/>
</dbReference>
<dbReference type="EMBL" id="CP011568">
    <property type="protein sequence ID" value="AKJ68798.1"/>
    <property type="molecule type" value="Genomic_DNA"/>
</dbReference>
<dbReference type="Pfam" id="PF05015">
    <property type="entry name" value="HigB-like_toxin"/>
    <property type="match status" value="1"/>
</dbReference>
<dbReference type="SUPFAM" id="SSF143011">
    <property type="entry name" value="RelE-like"/>
    <property type="match status" value="1"/>
</dbReference>
<dbReference type="Gene3D" id="3.30.2310.20">
    <property type="entry name" value="RelE-like"/>
    <property type="match status" value="1"/>
</dbReference>
<protein>
    <recommendedName>
        <fullName evidence="3">Peptidase</fullName>
    </recommendedName>
</protein>
<evidence type="ECO:0008006" key="3">
    <source>
        <dbReference type="Google" id="ProtNLM"/>
    </source>
</evidence>
<dbReference type="RefSeq" id="WP_047214677.1">
    <property type="nucleotide sequence ID" value="NZ_CP011568.3"/>
</dbReference>
<name>A0A0G3ENY8_9BURK</name>
<evidence type="ECO:0000313" key="2">
    <source>
        <dbReference type="Proteomes" id="UP000036700"/>
    </source>
</evidence>
<dbReference type="AlphaFoldDB" id="A0A0G3ENY8"/>
<sequence length="92" mass="10407">MIKTFRHKGLEAFYRTGNKGGIQPRHAGKLRLLLTALDSAAGPQDMNAPAWRLHSLTGDLAGHWSIWVNGNWRVTFRFNGADAELVDYQDYH</sequence>
<keyword evidence="2" id="KW-1185">Reference proteome</keyword>
<dbReference type="PATRIC" id="fig|445709.3.peg.2505"/>
<dbReference type="KEGG" id="ptx:ABW99_11790"/>
<reference evidence="2" key="1">
    <citation type="submission" date="2015-06" db="EMBL/GenBank/DDBJ databases">
        <authorList>
            <person name="Lim Y.L."/>
            <person name="Ee R."/>
            <person name="Yong D."/>
            <person name="How K.Y."/>
            <person name="Yin W.F."/>
            <person name="Chan K.G."/>
        </authorList>
    </citation>
    <scope>NUCLEOTIDE SEQUENCE [LARGE SCALE GENOMIC DNA]</scope>
    <source>
        <strain evidence="2">DSM 25325</strain>
    </source>
</reference>
<dbReference type="PANTHER" id="PTHR40266">
    <property type="entry name" value="TOXIN HIGB-1"/>
    <property type="match status" value="1"/>
</dbReference>
<evidence type="ECO:0000313" key="1">
    <source>
        <dbReference type="EMBL" id="AKJ68798.1"/>
    </source>
</evidence>